<feature type="domain" description="MgtC/SapB/SrpB/YhiD N-terminal" evidence="2">
    <location>
        <begin position="10"/>
        <end position="135"/>
    </location>
</feature>
<keyword evidence="1" id="KW-1133">Transmembrane helix</keyword>
<dbReference type="RefSeq" id="WP_119777339.1">
    <property type="nucleotide sequence ID" value="NZ_QYUK01000011.1"/>
</dbReference>
<dbReference type="OrthoDB" id="9813718at2"/>
<evidence type="ECO:0000259" key="2">
    <source>
        <dbReference type="Pfam" id="PF02308"/>
    </source>
</evidence>
<proteinExistence type="predicted"/>
<evidence type="ECO:0000313" key="4">
    <source>
        <dbReference type="EMBL" id="RJF86694.1"/>
    </source>
</evidence>
<feature type="domain" description="DUF4010" evidence="3">
    <location>
        <begin position="183"/>
        <end position="391"/>
    </location>
</feature>
<evidence type="ECO:0000259" key="3">
    <source>
        <dbReference type="Pfam" id="PF13194"/>
    </source>
</evidence>
<dbReference type="AlphaFoldDB" id="A0A418W9S3"/>
<dbReference type="PANTHER" id="PTHR39084">
    <property type="entry name" value="MEMBRANE PROTEIN-RELATED"/>
    <property type="match status" value="1"/>
</dbReference>
<feature type="transmembrane region" description="Helical" evidence="1">
    <location>
        <begin position="233"/>
        <end position="251"/>
    </location>
</feature>
<dbReference type="InterPro" id="IPR049177">
    <property type="entry name" value="MgtC_SapB_SrpB_YhiD_N"/>
</dbReference>
<gene>
    <name evidence="4" type="ORF">D3874_06370</name>
</gene>
<dbReference type="InterPro" id="IPR025105">
    <property type="entry name" value="DUF4010"/>
</dbReference>
<sequence length="417" mass="42694">MDPVAELVPLAIALGCGAIIGLERGWSDRAKAPGTRVAGIRTFSLLGLLGGAAGLLSTTAAPWPLAAAILAAGLLIGLGYWRGAAVGSGMGLTTEVASVLTVLLGGTATMGHPLPAAMASVVTALILSVKPFTHRLLERIEEAEIQATLRLLLISVVILPVLPDQGYGPYQALNPFKLWLMVVALSGLSFLGYVAMRLGDARQGILFTGVFGGIVSSTATTLALSRIAARQPGFASIIAAGALTAWLVMCARIGLITYLLDPGLAIALALPLGAMALVGLALMLWFVRRRPAGDMERADLGNPFEFWSAVRFAGLLAAIMLASRWVEDRYGATGLDVLGIISGLADVDAITLSIASGAQGRGISEGEAAQVILLAAVTNNLVKAGLGTFAGGRAIATRLIPAAIAMTIAALGVAFVA</sequence>
<dbReference type="Pfam" id="PF13194">
    <property type="entry name" value="DUF4010"/>
    <property type="match status" value="1"/>
</dbReference>
<name>A0A418W9S3_9PROT</name>
<evidence type="ECO:0000256" key="1">
    <source>
        <dbReference type="SAM" id="Phobius"/>
    </source>
</evidence>
<feature type="transmembrane region" description="Helical" evidence="1">
    <location>
        <begin position="399"/>
        <end position="416"/>
    </location>
</feature>
<organism evidence="4 5">
    <name type="scientific">Oleomonas cavernae</name>
    <dbReference type="NCBI Taxonomy" id="2320859"/>
    <lineage>
        <taxon>Bacteria</taxon>
        <taxon>Pseudomonadati</taxon>
        <taxon>Pseudomonadota</taxon>
        <taxon>Alphaproteobacteria</taxon>
        <taxon>Acetobacterales</taxon>
        <taxon>Acetobacteraceae</taxon>
        <taxon>Oleomonas</taxon>
    </lineage>
</organism>
<evidence type="ECO:0000313" key="5">
    <source>
        <dbReference type="Proteomes" id="UP000284605"/>
    </source>
</evidence>
<feature type="transmembrane region" description="Helical" evidence="1">
    <location>
        <begin position="6"/>
        <end position="26"/>
    </location>
</feature>
<dbReference type="Pfam" id="PF02308">
    <property type="entry name" value="MgtC"/>
    <property type="match status" value="1"/>
</dbReference>
<dbReference type="Proteomes" id="UP000284605">
    <property type="component" value="Unassembled WGS sequence"/>
</dbReference>
<dbReference type="EMBL" id="QYUK01000011">
    <property type="protein sequence ID" value="RJF86694.1"/>
    <property type="molecule type" value="Genomic_DNA"/>
</dbReference>
<feature type="transmembrane region" description="Helical" evidence="1">
    <location>
        <begin position="205"/>
        <end position="227"/>
    </location>
</feature>
<dbReference type="PANTHER" id="PTHR39084:SF1">
    <property type="entry name" value="DUF4010 DOMAIN-CONTAINING PROTEIN"/>
    <property type="match status" value="1"/>
</dbReference>
<protein>
    <submittedName>
        <fullName evidence="4">MgtC/SapB family protein</fullName>
    </submittedName>
</protein>
<feature type="transmembrane region" description="Helical" evidence="1">
    <location>
        <begin position="63"/>
        <end position="81"/>
    </location>
</feature>
<feature type="transmembrane region" description="Helical" evidence="1">
    <location>
        <begin position="38"/>
        <end position="57"/>
    </location>
</feature>
<keyword evidence="1" id="KW-0472">Membrane</keyword>
<feature type="transmembrane region" description="Helical" evidence="1">
    <location>
        <begin position="306"/>
        <end position="326"/>
    </location>
</feature>
<keyword evidence="1" id="KW-0812">Transmembrane</keyword>
<feature type="transmembrane region" description="Helical" evidence="1">
    <location>
        <begin position="178"/>
        <end position="198"/>
    </location>
</feature>
<feature type="transmembrane region" description="Helical" evidence="1">
    <location>
        <begin position="263"/>
        <end position="286"/>
    </location>
</feature>
<comment type="caution">
    <text evidence="4">The sequence shown here is derived from an EMBL/GenBank/DDBJ whole genome shotgun (WGS) entry which is preliminary data.</text>
</comment>
<keyword evidence="5" id="KW-1185">Reference proteome</keyword>
<reference evidence="4 5" key="1">
    <citation type="submission" date="2018-09" db="EMBL/GenBank/DDBJ databases">
        <authorList>
            <person name="Zhu H."/>
        </authorList>
    </citation>
    <scope>NUCLEOTIDE SEQUENCE [LARGE SCALE GENOMIC DNA]</scope>
    <source>
        <strain evidence="4 5">K1W22B-8</strain>
    </source>
</reference>
<accession>A0A418W9S3</accession>